<keyword evidence="4 5" id="KW-0539">Nucleus</keyword>
<dbReference type="GO" id="GO:0030182">
    <property type="term" value="P:neuron differentiation"/>
    <property type="evidence" value="ECO:0007669"/>
    <property type="project" value="TreeGrafter"/>
</dbReference>
<evidence type="ECO:0000256" key="1">
    <source>
        <dbReference type="ARBA" id="ARBA00004123"/>
    </source>
</evidence>
<dbReference type="Pfam" id="PF00046">
    <property type="entry name" value="Homeodomain"/>
    <property type="match status" value="1"/>
</dbReference>
<evidence type="ECO:0000256" key="3">
    <source>
        <dbReference type="ARBA" id="ARBA00023155"/>
    </source>
</evidence>
<dbReference type="PANTHER" id="PTHR24339">
    <property type="entry name" value="HOMEOBOX PROTEIN EMX-RELATED"/>
    <property type="match status" value="1"/>
</dbReference>
<dbReference type="AlphaFoldDB" id="A0AAV5WCJ2"/>
<dbReference type="GO" id="GO:0005634">
    <property type="term" value="C:nucleus"/>
    <property type="evidence" value="ECO:0007669"/>
    <property type="project" value="UniProtKB-SubCell"/>
</dbReference>
<evidence type="ECO:0000256" key="5">
    <source>
        <dbReference type="PROSITE-ProRule" id="PRU00108"/>
    </source>
</evidence>
<dbReference type="PROSITE" id="PS50071">
    <property type="entry name" value="HOMEOBOX_2"/>
    <property type="match status" value="1"/>
</dbReference>
<dbReference type="PANTHER" id="PTHR24339:SF28">
    <property type="entry name" value="E5-RELATED"/>
    <property type="match status" value="1"/>
</dbReference>
<proteinExistence type="predicted"/>
<name>A0AAV5WCJ2_9BILA</name>
<dbReference type="GO" id="GO:0007420">
    <property type="term" value="P:brain development"/>
    <property type="evidence" value="ECO:0007669"/>
    <property type="project" value="TreeGrafter"/>
</dbReference>
<dbReference type="GO" id="GO:0000978">
    <property type="term" value="F:RNA polymerase II cis-regulatory region sequence-specific DNA binding"/>
    <property type="evidence" value="ECO:0007669"/>
    <property type="project" value="TreeGrafter"/>
</dbReference>
<gene>
    <name evidence="8" type="ORF">PFISCL1PPCAC_20869</name>
</gene>
<dbReference type="SUPFAM" id="SSF46689">
    <property type="entry name" value="Homeodomain-like"/>
    <property type="match status" value="1"/>
</dbReference>
<evidence type="ECO:0000259" key="7">
    <source>
        <dbReference type="PROSITE" id="PS50071"/>
    </source>
</evidence>
<dbReference type="InterPro" id="IPR001356">
    <property type="entry name" value="HD"/>
</dbReference>
<evidence type="ECO:0000256" key="4">
    <source>
        <dbReference type="ARBA" id="ARBA00023242"/>
    </source>
</evidence>
<dbReference type="Proteomes" id="UP001432322">
    <property type="component" value="Unassembled WGS sequence"/>
</dbReference>
<evidence type="ECO:0000313" key="8">
    <source>
        <dbReference type="EMBL" id="GMT29572.1"/>
    </source>
</evidence>
<dbReference type="SMART" id="SM00389">
    <property type="entry name" value="HOX"/>
    <property type="match status" value="1"/>
</dbReference>
<accession>A0AAV5WCJ2</accession>
<comment type="caution">
    <text evidence="8">The sequence shown here is derived from an EMBL/GenBank/DDBJ whole genome shotgun (WGS) entry which is preliminary data.</text>
</comment>
<dbReference type="InterPro" id="IPR050877">
    <property type="entry name" value="EMX-VAX-Noto_Homeobox_TFs"/>
</dbReference>
<dbReference type="EMBL" id="BTSY01000005">
    <property type="protein sequence ID" value="GMT29572.1"/>
    <property type="molecule type" value="Genomic_DNA"/>
</dbReference>
<feature type="domain" description="Homeobox" evidence="7">
    <location>
        <begin position="48"/>
        <end position="108"/>
    </location>
</feature>
<feature type="DNA-binding region" description="Homeobox" evidence="5">
    <location>
        <begin position="50"/>
        <end position="109"/>
    </location>
</feature>
<dbReference type="PRINTS" id="PR00031">
    <property type="entry name" value="HTHREPRESSR"/>
</dbReference>
<sequence>MDPVHSAMMAMSVCNSNDENLLPTVHPTVYFPKSAVKKPAIRKMTCTMKKDRKRNVFTEPQISALKTLYTRTPNVLRDEREQLGDRIGLTQEQIKIWLQNRRYKDKKCNPAS</sequence>
<dbReference type="InterPro" id="IPR000047">
    <property type="entry name" value="HTH_motif"/>
</dbReference>
<evidence type="ECO:0000256" key="2">
    <source>
        <dbReference type="ARBA" id="ARBA00023125"/>
    </source>
</evidence>
<organism evidence="8 9">
    <name type="scientific">Pristionchus fissidentatus</name>
    <dbReference type="NCBI Taxonomy" id="1538716"/>
    <lineage>
        <taxon>Eukaryota</taxon>
        <taxon>Metazoa</taxon>
        <taxon>Ecdysozoa</taxon>
        <taxon>Nematoda</taxon>
        <taxon>Chromadorea</taxon>
        <taxon>Rhabditida</taxon>
        <taxon>Rhabditina</taxon>
        <taxon>Diplogasteromorpha</taxon>
        <taxon>Diplogasteroidea</taxon>
        <taxon>Neodiplogasteridae</taxon>
        <taxon>Pristionchus</taxon>
    </lineage>
</organism>
<keyword evidence="2 5" id="KW-0238">DNA-binding</keyword>
<dbReference type="Gene3D" id="1.10.10.60">
    <property type="entry name" value="Homeodomain-like"/>
    <property type="match status" value="1"/>
</dbReference>
<reference evidence="8" key="1">
    <citation type="submission" date="2023-10" db="EMBL/GenBank/DDBJ databases">
        <title>Genome assembly of Pristionchus species.</title>
        <authorList>
            <person name="Yoshida K."/>
            <person name="Sommer R.J."/>
        </authorList>
    </citation>
    <scope>NUCLEOTIDE SEQUENCE</scope>
    <source>
        <strain evidence="8">RS5133</strain>
    </source>
</reference>
<dbReference type="CDD" id="cd00086">
    <property type="entry name" value="homeodomain"/>
    <property type="match status" value="1"/>
</dbReference>
<feature type="non-terminal residue" evidence="8">
    <location>
        <position position="112"/>
    </location>
</feature>
<keyword evidence="9" id="KW-1185">Reference proteome</keyword>
<dbReference type="InterPro" id="IPR009057">
    <property type="entry name" value="Homeodomain-like_sf"/>
</dbReference>
<comment type="subcellular location">
    <subcellularLocation>
        <location evidence="1 5 6">Nucleus</location>
    </subcellularLocation>
</comment>
<dbReference type="GO" id="GO:0000981">
    <property type="term" value="F:DNA-binding transcription factor activity, RNA polymerase II-specific"/>
    <property type="evidence" value="ECO:0007669"/>
    <property type="project" value="TreeGrafter"/>
</dbReference>
<evidence type="ECO:0000256" key="6">
    <source>
        <dbReference type="RuleBase" id="RU000682"/>
    </source>
</evidence>
<evidence type="ECO:0000313" key="9">
    <source>
        <dbReference type="Proteomes" id="UP001432322"/>
    </source>
</evidence>
<protein>
    <recommendedName>
        <fullName evidence="7">Homeobox domain-containing protein</fullName>
    </recommendedName>
</protein>
<keyword evidence="3 5" id="KW-0371">Homeobox</keyword>